<reference evidence="13 14" key="1">
    <citation type="submission" date="2014-03" db="EMBL/GenBank/DDBJ databases">
        <title>Selection and divergence in the genomes of co-occurring obligate luminous symbionts with specific hosts.</title>
        <authorList>
            <person name="Hendry T.A."/>
            <person name="de Wet J.R."/>
            <person name="Dunlap P.V."/>
        </authorList>
    </citation>
    <scope>NUCLEOTIDE SEQUENCE [LARGE SCALE GENOMIC DNA]</scope>
    <source>
        <strain evidence="13 14">Ppalp.1</strain>
    </source>
</reference>
<dbReference type="InterPro" id="IPR013332">
    <property type="entry name" value="KPR_N"/>
</dbReference>
<dbReference type="Proteomes" id="UP000053784">
    <property type="component" value="Unassembled WGS sequence"/>
</dbReference>
<dbReference type="RefSeq" id="WP_034413227.1">
    <property type="nucleotide sequence ID" value="NZ_JGVK01000006.1"/>
</dbReference>
<dbReference type="InterPro" id="IPR008927">
    <property type="entry name" value="6-PGluconate_DH-like_C_sf"/>
</dbReference>
<dbReference type="InterPro" id="IPR013752">
    <property type="entry name" value="KPA_reductase"/>
</dbReference>
<keyword evidence="5 10" id="KW-0566">Pantothenate biosynthesis</keyword>
<evidence type="ECO:0000256" key="8">
    <source>
        <dbReference type="ARBA" id="ARBA00032024"/>
    </source>
</evidence>
<dbReference type="GO" id="GO:0050661">
    <property type="term" value="F:NADP binding"/>
    <property type="evidence" value="ECO:0007669"/>
    <property type="project" value="TreeGrafter"/>
</dbReference>
<dbReference type="InterPro" id="IPR003710">
    <property type="entry name" value="ApbA"/>
</dbReference>
<keyword evidence="14" id="KW-1185">Reference proteome</keyword>
<evidence type="ECO:0000256" key="7">
    <source>
        <dbReference type="ARBA" id="ARBA00023002"/>
    </source>
</evidence>
<accession>A0A084CP35</accession>
<name>A0A084CP35_9GAMM</name>
<evidence type="ECO:0000313" key="13">
    <source>
        <dbReference type="EMBL" id="KEY91564.1"/>
    </source>
</evidence>
<evidence type="ECO:0000256" key="6">
    <source>
        <dbReference type="ARBA" id="ARBA00022857"/>
    </source>
</evidence>
<evidence type="ECO:0000256" key="2">
    <source>
        <dbReference type="ARBA" id="ARBA00007870"/>
    </source>
</evidence>
<dbReference type="PANTHER" id="PTHR43765:SF2">
    <property type="entry name" value="2-DEHYDROPANTOATE 2-REDUCTASE"/>
    <property type="match status" value="1"/>
</dbReference>
<dbReference type="GO" id="GO:0008677">
    <property type="term" value="F:2-dehydropantoate 2-reductase activity"/>
    <property type="evidence" value="ECO:0007669"/>
    <property type="project" value="UniProtKB-EC"/>
</dbReference>
<evidence type="ECO:0000256" key="5">
    <source>
        <dbReference type="ARBA" id="ARBA00022655"/>
    </source>
</evidence>
<dbReference type="Pfam" id="PF08546">
    <property type="entry name" value="ApbA_C"/>
    <property type="match status" value="1"/>
</dbReference>
<dbReference type="InterPro" id="IPR050838">
    <property type="entry name" value="Ketopantoate_reductase"/>
</dbReference>
<evidence type="ECO:0000259" key="12">
    <source>
        <dbReference type="Pfam" id="PF08546"/>
    </source>
</evidence>
<keyword evidence="6 10" id="KW-0521">NADP</keyword>
<dbReference type="PANTHER" id="PTHR43765">
    <property type="entry name" value="2-DEHYDROPANTOATE 2-REDUCTASE-RELATED"/>
    <property type="match status" value="1"/>
</dbReference>
<proteinExistence type="inferred from homology"/>
<dbReference type="OrthoDB" id="6530772at2"/>
<comment type="similarity">
    <text evidence="2 10">Belongs to the ketopantoate reductase family.</text>
</comment>
<evidence type="ECO:0000256" key="1">
    <source>
        <dbReference type="ARBA" id="ARBA00004994"/>
    </source>
</evidence>
<dbReference type="Gene3D" id="3.40.50.720">
    <property type="entry name" value="NAD(P)-binding Rossmann-like Domain"/>
    <property type="match status" value="1"/>
</dbReference>
<dbReference type="EMBL" id="JGVK01000006">
    <property type="protein sequence ID" value="KEY91564.1"/>
    <property type="molecule type" value="Genomic_DNA"/>
</dbReference>
<feature type="domain" description="Ketopantoate reductase N-terminal" evidence="11">
    <location>
        <begin position="3"/>
        <end position="140"/>
    </location>
</feature>
<sequence length="292" mass="32613">MNIVVIGPGAIGVLWAYNLANSGHNVSVWGRSSFSVMNLQLGEEKRPFTNRNQEALVDADLILVTVKVWQIRNAILPIESYSHRDCIILLMHNGMGAVESIYSQICHHPVLLATTTHGAYKVNSMQAFHTGVGVTQIGGYNDKGKECNFLVGVLNQALPEVVWNSSIKVALWKKLAINCVINPLTAIEQCRNGKLAKSQYRSKLESLLNEVKEVMYAEGIEADLDDLKKSVIQVISATAENFSSMQQDIFYKRKTEIDFITGYLIDRAKLYGIPVPENSRLYQQIKAKENNK</sequence>
<dbReference type="Gene3D" id="1.10.1040.10">
    <property type="entry name" value="N-(1-d-carboxylethyl)-l-norvaline Dehydrogenase, domain 2"/>
    <property type="match status" value="1"/>
</dbReference>
<dbReference type="InterPro" id="IPR036291">
    <property type="entry name" value="NAD(P)-bd_dom_sf"/>
</dbReference>
<dbReference type="EC" id="1.1.1.169" evidence="3 10"/>
<dbReference type="eggNOG" id="COG1893">
    <property type="taxonomic scope" value="Bacteria"/>
</dbReference>
<dbReference type="AlphaFoldDB" id="A0A084CP35"/>
<dbReference type="Pfam" id="PF02558">
    <property type="entry name" value="ApbA"/>
    <property type="match status" value="1"/>
</dbReference>
<organism evidence="13 14">
    <name type="scientific">Candidatus Photodesmus blepharonis</name>
    <dbReference type="NCBI Taxonomy" id="1179155"/>
    <lineage>
        <taxon>Bacteria</taxon>
        <taxon>Pseudomonadati</taxon>
        <taxon>Pseudomonadota</taxon>
        <taxon>Gammaproteobacteria</taxon>
        <taxon>Vibrionales</taxon>
        <taxon>Vibrionaceae</taxon>
        <taxon>Candidatus Photodesmus</taxon>
    </lineage>
</organism>
<dbReference type="STRING" id="1179155.CF67_14053"/>
<protein>
    <recommendedName>
        <fullName evidence="4 10">2-dehydropantoate 2-reductase</fullName>
        <ecNumber evidence="3 10">1.1.1.169</ecNumber>
    </recommendedName>
    <alternativeName>
        <fullName evidence="8 10">Ketopantoate reductase</fullName>
    </alternativeName>
</protein>
<evidence type="ECO:0000256" key="3">
    <source>
        <dbReference type="ARBA" id="ARBA00013014"/>
    </source>
</evidence>
<evidence type="ECO:0000313" key="14">
    <source>
        <dbReference type="Proteomes" id="UP000053784"/>
    </source>
</evidence>
<dbReference type="GO" id="GO:0005737">
    <property type="term" value="C:cytoplasm"/>
    <property type="evidence" value="ECO:0007669"/>
    <property type="project" value="TreeGrafter"/>
</dbReference>
<dbReference type="SUPFAM" id="SSF48179">
    <property type="entry name" value="6-phosphogluconate dehydrogenase C-terminal domain-like"/>
    <property type="match status" value="1"/>
</dbReference>
<dbReference type="SUPFAM" id="SSF51735">
    <property type="entry name" value="NAD(P)-binding Rossmann-fold domains"/>
    <property type="match status" value="1"/>
</dbReference>
<evidence type="ECO:0000256" key="10">
    <source>
        <dbReference type="RuleBase" id="RU362068"/>
    </source>
</evidence>
<comment type="caution">
    <text evidence="13">The sequence shown here is derived from an EMBL/GenBank/DDBJ whole genome shotgun (WGS) entry which is preliminary data.</text>
</comment>
<evidence type="ECO:0000259" key="11">
    <source>
        <dbReference type="Pfam" id="PF02558"/>
    </source>
</evidence>
<evidence type="ECO:0000256" key="4">
    <source>
        <dbReference type="ARBA" id="ARBA00019465"/>
    </source>
</evidence>
<dbReference type="InterPro" id="IPR013328">
    <property type="entry name" value="6PGD_dom2"/>
</dbReference>
<dbReference type="GO" id="GO:0015940">
    <property type="term" value="P:pantothenate biosynthetic process"/>
    <property type="evidence" value="ECO:0007669"/>
    <property type="project" value="UniProtKB-UniPathway"/>
</dbReference>
<comment type="function">
    <text evidence="10">Catalyzes the NADPH-dependent reduction of ketopantoate into pantoic acid.</text>
</comment>
<feature type="domain" description="Ketopantoate reductase C-terminal" evidence="12">
    <location>
        <begin position="167"/>
        <end position="289"/>
    </location>
</feature>
<evidence type="ECO:0000256" key="9">
    <source>
        <dbReference type="ARBA" id="ARBA00048793"/>
    </source>
</evidence>
<gene>
    <name evidence="13" type="primary">panE</name>
    <name evidence="13" type="ORF">CF67_14053</name>
</gene>
<comment type="pathway">
    <text evidence="1 10">Cofactor biosynthesis; (R)-pantothenate biosynthesis; (R)-pantoate from 3-methyl-2-oxobutanoate: step 2/2.</text>
</comment>
<keyword evidence="7 10" id="KW-0560">Oxidoreductase</keyword>
<comment type="catalytic activity">
    <reaction evidence="9 10">
        <text>(R)-pantoate + NADP(+) = 2-dehydropantoate + NADPH + H(+)</text>
        <dbReference type="Rhea" id="RHEA:16233"/>
        <dbReference type="ChEBI" id="CHEBI:11561"/>
        <dbReference type="ChEBI" id="CHEBI:15378"/>
        <dbReference type="ChEBI" id="CHEBI:15980"/>
        <dbReference type="ChEBI" id="CHEBI:57783"/>
        <dbReference type="ChEBI" id="CHEBI:58349"/>
        <dbReference type="EC" id="1.1.1.169"/>
    </reaction>
</comment>
<dbReference type="NCBIfam" id="NF005087">
    <property type="entry name" value="PRK06522.1-1"/>
    <property type="match status" value="1"/>
</dbReference>
<dbReference type="NCBIfam" id="TIGR00745">
    <property type="entry name" value="apbA_panE"/>
    <property type="match status" value="1"/>
</dbReference>
<dbReference type="UniPathway" id="UPA00028">
    <property type="reaction ID" value="UER00004"/>
</dbReference>